<proteinExistence type="predicted"/>
<reference evidence="2 3" key="1">
    <citation type="journal article" date="2007" name="Nature">
        <title>Evolution of genes and genomes on the Drosophila phylogeny.</title>
        <authorList>
            <consortium name="Drosophila 12 Genomes Consortium"/>
            <person name="Clark A.G."/>
            <person name="Eisen M.B."/>
            <person name="Smith D.R."/>
            <person name="Bergman C.M."/>
            <person name="Oliver B."/>
            <person name="Markow T.A."/>
            <person name="Kaufman T.C."/>
            <person name="Kellis M."/>
            <person name="Gelbart W."/>
            <person name="Iyer V.N."/>
            <person name="Pollard D.A."/>
            <person name="Sackton T.B."/>
            <person name="Larracuente A.M."/>
            <person name="Singh N.D."/>
            <person name="Abad J.P."/>
            <person name="Abt D.N."/>
            <person name="Adryan B."/>
            <person name="Aguade M."/>
            <person name="Akashi H."/>
            <person name="Anderson W.W."/>
            <person name="Aquadro C.F."/>
            <person name="Ardell D.H."/>
            <person name="Arguello R."/>
            <person name="Artieri C.G."/>
            <person name="Barbash D.A."/>
            <person name="Barker D."/>
            <person name="Barsanti P."/>
            <person name="Batterham P."/>
            <person name="Batzoglou S."/>
            <person name="Begun D."/>
            <person name="Bhutkar A."/>
            <person name="Blanco E."/>
            <person name="Bosak S.A."/>
            <person name="Bradley R.K."/>
            <person name="Brand A.D."/>
            <person name="Brent M.R."/>
            <person name="Brooks A.N."/>
            <person name="Brown R.H."/>
            <person name="Butlin R.K."/>
            <person name="Caggese C."/>
            <person name="Calvi B.R."/>
            <person name="Bernardo de Carvalho A."/>
            <person name="Caspi A."/>
            <person name="Castrezana S."/>
            <person name="Celniker S.E."/>
            <person name="Chang J.L."/>
            <person name="Chapple C."/>
            <person name="Chatterji S."/>
            <person name="Chinwalla A."/>
            <person name="Civetta A."/>
            <person name="Clifton S.W."/>
            <person name="Comeron J.M."/>
            <person name="Costello J.C."/>
            <person name="Coyne J.A."/>
            <person name="Daub J."/>
            <person name="David R.G."/>
            <person name="Delcher A.L."/>
            <person name="Delehaunty K."/>
            <person name="Do C.B."/>
            <person name="Ebling H."/>
            <person name="Edwards K."/>
            <person name="Eickbush T."/>
            <person name="Evans J.D."/>
            <person name="Filipski A."/>
            <person name="Findeiss S."/>
            <person name="Freyhult E."/>
            <person name="Fulton L."/>
            <person name="Fulton R."/>
            <person name="Garcia A.C."/>
            <person name="Gardiner A."/>
            <person name="Garfield D.A."/>
            <person name="Garvin B.E."/>
            <person name="Gibson G."/>
            <person name="Gilbert D."/>
            <person name="Gnerre S."/>
            <person name="Godfrey J."/>
            <person name="Good R."/>
            <person name="Gotea V."/>
            <person name="Gravely B."/>
            <person name="Greenberg A.J."/>
            <person name="Griffiths-Jones S."/>
            <person name="Gross S."/>
            <person name="Guigo R."/>
            <person name="Gustafson E.A."/>
            <person name="Haerty W."/>
            <person name="Hahn M.W."/>
            <person name="Halligan D.L."/>
            <person name="Halpern A.L."/>
            <person name="Halter G.M."/>
            <person name="Han M.V."/>
            <person name="Heger A."/>
            <person name="Hillier L."/>
            <person name="Hinrichs A.S."/>
            <person name="Holmes I."/>
            <person name="Hoskins R.A."/>
            <person name="Hubisz M.J."/>
            <person name="Hultmark D."/>
            <person name="Huntley M.A."/>
            <person name="Jaffe D.B."/>
            <person name="Jagadeeshan S."/>
            <person name="Jeck W.R."/>
            <person name="Johnson J."/>
            <person name="Jones C.D."/>
            <person name="Jordan W.C."/>
            <person name="Karpen G.H."/>
            <person name="Kataoka E."/>
            <person name="Keightley P.D."/>
            <person name="Kheradpour P."/>
            <person name="Kirkness E.F."/>
            <person name="Koerich L.B."/>
            <person name="Kristiansen K."/>
            <person name="Kudrna D."/>
            <person name="Kulathinal R.J."/>
            <person name="Kumar S."/>
            <person name="Kwok R."/>
            <person name="Lander E."/>
            <person name="Langley C.H."/>
            <person name="Lapoint R."/>
            <person name="Lazzaro B.P."/>
            <person name="Lee S.J."/>
            <person name="Levesque L."/>
            <person name="Li R."/>
            <person name="Lin C.F."/>
            <person name="Lin M.F."/>
            <person name="Lindblad-Toh K."/>
            <person name="Llopart A."/>
            <person name="Long M."/>
            <person name="Low L."/>
            <person name="Lozovsky E."/>
            <person name="Lu J."/>
            <person name="Luo M."/>
            <person name="Machado C.A."/>
            <person name="Makalowski W."/>
            <person name="Marzo M."/>
            <person name="Matsuda M."/>
            <person name="Matzkin L."/>
            <person name="McAllister B."/>
            <person name="McBride C.S."/>
            <person name="McKernan B."/>
            <person name="McKernan K."/>
            <person name="Mendez-Lago M."/>
            <person name="Minx P."/>
            <person name="Mollenhauer M.U."/>
            <person name="Montooth K."/>
            <person name="Mount S.M."/>
            <person name="Mu X."/>
            <person name="Myers E."/>
            <person name="Negre B."/>
            <person name="Newfeld S."/>
            <person name="Nielsen R."/>
            <person name="Noor M.A."/>
            <person name="O'Grady P."/>
            <person name="Pachter L."/>
            <person name="Papaceit M."/>
            <person name="Parisi M.J."/>
            <person name="Parisi M."/>
            <person name="Parts L."/>
            <person name="Pedersen J.S."/>
            <person name="Pesole G."/>
            <person name="Phillippy A.M."/>
            <person name="Ponting C.P."/>
            <person name="Pop M."/>
            <person name="Porcelli D."/>
            <person name="Powell J.R."/>
            <person name="Prohaska S."/>
            <person name="Pruitt K."/>
            <person name="Puig M."/>
            <person name="Quesneville H."/>
            <person name="Ram K.R."/>
            <person name="Rand D."/>
            <person name="Rasmussen M.D."/>
            <person name="Reed L.K."/>
            <person name="Reenan R."/>
            <person name="Reily A."/>
            <person name="Remington K.A."/>
            <person name="Rieger T.T."/>
            <person name="Ritchie M.G."/>
            <person name="Robin C."/>
            <person name="Rogers Y.H."/>
            <person name="Rohde C."/>
            <person name="Rozas J."/>
            <person name="Rubenfield M.J."/>
            <person name="Ruiz A."/>
            <person name="Russo S."/>
            <person name="Salzberg S.L."/>
            <person name="Sanchez-Gracia A."/>
            <person name="Saranga D.J."/>
            <person name="Sato H."/>
            <person name="Schaeffer S.W."/>
            <person name="Schatz M.C."/>
            <person name="Schlenke T."/>
            <person name="Schwartz R."/>
            <person name="Segarra C."/>
            <person name="Singh R.S."/>
            <person name="Sirot L."/>
            <person name="Sirota M."/>
            <person name="Sisneros N.B."/>
            <person name="Smith C.D."/>
            <person name="Smith T.F."/>
            <person name="Spieth J."/>
            <person name="Stage D.E."/>
            <person name="Stark A."/>
            <person name="Stephan W."/>
            <person name="Strausberg R.L."/>
            <person name="Strempel S."/>
            <person name="Sturgill D."/>
            <person name="Sutton G."/>
            <person name="Sutton G.G."/>
            <person name="Tao W."/>
            <person name="Teichmann S."/>
            <person name="Tobari Y.N."/>
            <person name="Tomimura Y."/>
            <person name="Tsolas J.M."/>
            <person name="Valente V.L."/>
            <person name="Venter E."/>
            <person name="Venter J.C."/>
            <person name="Vicario S."/>
            <person name="Vieira F.G."/>
            <person name="Vilella A.J."/>
            <person name="Villasante A."/>
            <person name="Walenz B."/>
            <person name="Wang J."/>
            <person name="Wasserman M."/>
            <person name="Watts T."/>
            <person name="Wilson D."/>
            <person name="Wilson R.K."/>
            <person name="Wing R.A."/>
            <person name="Wolfner M.F."/>
            <person name="Wong A."/>
            <person name="Wong G.K."/>
            <person name="Wu C.I."/>
            <person name="Wu G."/>
            <person name="Yamamoto D."/>
            <person name="Yang H.P."/>
            <person name="Yang S.P."/>
            <person name="Yorke J.A."/>
            <person name="Yoshida K."/>
            <person name="Zdobnov E."/>
            <person name="Zhang P."/>
            <person name="Zhang Y."/>
            <person name="Zimin A.V."/>
            <person name="Baldwin J."/>
            <person name="Abdouelleil A."/>
            <person name="Abdulkadir J."/>
            <person name="Abebe A."/>
            <person name="Abera B."/>
            <person name="Abreu J."/>
            <person name="Acer S.C."/>
            <person name="Aftuck L."/>
            <person name="Alexander A."/>
            <person name="An P."/>
            <person name="Anderson E."/>
            <person name="Anderson S."/>
            <person name="Arachi H."/>
            <person name="Azer M."/>
            <person name="Bachantsang P."/>
            <person name="Barry A."/>
            <person name="Bayul T."/>
            <person name="Berlin A."/>
            <person name="Bessette D."/>
            <person name="Bloom T."/>
            <person name="Blye J."/>
            <person name="Boguslavskiy L."/>
            <person name="Bonnet C."/>
            <person name="Boukhgalter B."/>
            <person name="Bourzgui I."/>
            <person name="Brown A."/>
            <person name="Cahill P."/>
            <person name="Channer S."/>
            <person name="Cheshatsang Y."/>
            <person name="Chuda L."/>
            <person name="Citroen M."/>
            <person name="Collymore A."/>
            <person name="Cooke P."/>
            <person name="Costello M."/>
            <person name="D'Aco K."/>
            <person name="Daza R."/>
            <person name="De Haan G."/>
            <person name="DeGray S."/>
            <person name="DeMaso C."/>
            <person name="Dhargay N."/>
            <person name="Dooley K."/>
            <person name="Dooley E."/>
            <person name="Doricent M."/>
            <person name="Dorje P."/>
            <person name="Dorjee K."/>
            <person name="Dupes A."/>
            <person name="Elong R."/>
            <person name="Falk J."/>
            <person name="Farina A."/>
            <person name="Faro S."/>
            <person name="Ferguson D."/>
            <person name="Fisher S."/>
            <person name="Foley C.D."/>
            <person name="Franke A."/>
            <person name="Friedrich D."/>
            <person name="Gadbois L."/>
            <person name="Gearin G."/>
            <person name="Gearin C.R."/>
            <person name="Giannoukos G."/>
            <person name="Goode T."/>
            <person name="Graham J."/>
            <person name="Grandbois E."/>
            <person name="Grewal S."/>
            <person name="Gyaltsen K."/>
            <person name="Hafez N."/>
            <person name="Hagos B."/>
            <person name="Hall J."/>
            <person name="Henson C."/>
            <person name="Hollinger A."/>
            <person name="Honan T."/>
            <person name="Huard M.D."/>
            <person name="Hughes L."/>
            <person name="Hurhula B."/>
            <person name="Husby M.E."/>
            <person name="Kamat A."/>
            <person name="Kanga B."/>
            <person name="Kashin S."/>
            <person name="Khazanovich D."/>
            <person name="Kisner P."/>
            <person name="Lance K."/>
            <person name="Lara M."/>
            <person name="Lee W."/>
            <person name="Lennon N."/>
            <person name="Letendre F."/>
            <person name="LeVine R."/>
            <person name="Lipovsky A."/>
            <person name="Liu X."/>
            <person name="Liu J."/>
            <person name="Liu S."/>
            <person name="Lokyitsang T."/>
            <person name="Lokyitsang Y."/>
            <person name="Lubonja R."/>
            <person name="Lui A."/>
            <person name="MacDonald P."/>
            <person name="Magnisalis V."/>
            <person name="Maru K."/>
            <person name="Matthews C."/>
            <person name="McCusker W."/>
            <person name="McDonough S."/>
            <person name="Mehta T."/>
            <person name="Meldrim J."/>
            <person name="Meneus L."/>
            <person name="Mihai O."/>
            <person name="Mihalev A."/>
            <person name="Mihova T."/>
            <person name="Mittelman R."/>
            <person name="Mlenga V."/>
            <person name="Montmayeur A."/>
            <person name="Mulrain L."/>
            <person name="Navidi A."/>
            <person name="Naylor J."/>
            <person name="Negash T."/>
            <person name="Nguyen T."/>
            <person name="Nguyen N."/>
            <person name="Nicol R."/>
            <person name="Norbu C."/>
            <person name="Norbu N."/>
            <person name="Novod N."/>
            <person name="O'Neill B."/>
            <person name="Osman S."/>
            <person name="Markiewicz E."/>
            <person name="Oyono O.L."/>
            <person name="Patti C."/>
            <person name="Phunkhang P."/>
            <person name="Pierre F."/>
            <person name="Priest M."/>
            <person name="Raghuraman S."/>
            <person name="Rege F."/>
            <person name="Reyes R."/>
            <person name="Rise C."/>
            <person name="Rogov P."/>
            <person name="Ross K."/>
            <person name="Ryan E."/>
            <person name="Settipalli S."/>
            <person name="Shea T."/>
            <person name="Sherpa N."/>
            <person name="Shi L."/>
            <person name="Shih D."/>
            <person name="Sparrow T."/>
            <person name="Spaulding J."/>
            <person name="Stalker J."/>
            <person name="Stange-Thomann N."/>
            <person name="Stavropoulos S."/>
            <person name="Stone C."/>
            <person name="Strader C."/>
            <person name="Tesfaye S."/>
            <person name="Thomson T."/>
            <person name="Thoulutsang Y."/>
            <person name="Thoulutsang D."/>
            <person name="Topham K."/>
            <person name="Topping I."/>
            <person name="Tsamla T."/>
            <person name="Vassiliev H."/>
            <person name="Vo A."/>
            <person name="Wangchuk T."/>
            <person name="Wangdi T."/>
            <person name="Weiand M."/>
            <person name="Wilkinson J."/>
            <person name="Wilson A."/>
            <person name="Yadav S."/>
            <person name="Young G."/>
            <person name="Yu Q."/>
            <person name="Zembek L."/>
            <person name="Zhong D."/>
            <person name="Zimmer A."/>
            <person name="Zwirko Z."/>
            <person name="Jaffe D.B."/>
            <person name="Alvarez P."/>
            <person name="Brockman W."/>
            <person name="Butler J."/>
            <person name="Chin C."/>
            <person name="Gnerre S."/>
            <person name="Grabherr M."/>
            <person name="Kleber M."/>
            <person name="Mauceli E."/>
            <person name="MacCallum I."/>
        </authorList>
    </citation>
    <scope>NUCLEOTIDE SEQUENCE [LARGE SCALE GENOMIC DNA]</scope>
    <source>
        <strain evidence="3">Tucson 14024-0371.13</strain>
    </source>
</reference>
<evidence type="ECO:0000313" key="3">
    <source>
        <dbReference type="Proteomes" id="UP000007801"/>
    </source>
</evidence>
<accession>A0A0P8Y8L1</accession>
<name>A0A0P8Y8L1_DROAN</name>
<dbReference type="OrthoDB" id="10439446at2759"/>
<dbReference type="AlphaFoldDB" id="A0A0P8Y8L1"/>
<gene>
    <name evidence="2" type="primary">Dana\GF26547</name>
    <name evidence="2" type="ORF">GF26547</name>
</gene>
<dbReference type="InParanoid" id="A0A0P8Y8L1"/>
<dbReference type="EMBL" id="CH902618">
    <property type="protein sequence ID" value="KPU77778.1"/>
    <property type="molecule type" value="Genomic_DNA"/>
</dbReference>
<dbReference type="GeneID" id="26513956"/>
<protein>
    <submittedName>
        <fullName evidence="2">Uncharacterized protein, isoform A</fullName>
    </submittedName>
</protein>
<sequence>MWTLGIIFMTAISICGSQPPLKCKKMVPDVHDPHCGIGTKCHFNGLNKWIIGYEACTRLQLGLEGFLKKFYDISSNLKENKTFEWRYVDSWHYIHDCYLHIRSEIANYV</sequence>
<feature type="chain" id="PRO_5006154373" evidence="1">
    <location>
        <begin position="18"/>
        <end position="109"/>
    </location>
</feature>
<dbReference type="KEGG" id="dan:26513956"/>
<keyword evidence="3" id="KW-1185">Reference proteome</keyword>
<evidence type="ECO:0000256" key="1">
    <source>
        <dbReference type="SAM" id="SignalP"/>
    </source>
</evidence>
<dbReference type="Proteomes" id="UP000007801">
    <property type="component" value="Unassembled WGS sequence"/>
</dbReference>
<keyword evidence="1" id="KW-0732">Signal</keyword>
<organism evidence="2 3">
    <name type="scientific">Drosophila ananassae</name>
    <name type="common">Fruit fly</name>
    <dbReference type="NCBI Taxonomy" id="7217"/>
    <lineage>
        <taxon>Eukaryota</taxon>
        <taxon>Metazoa</taxon>
        <taxon>Ecdysozoa</taxon>
        <taxon>Arthropoda</taxon>
        <taxon>Hexapoda</taxon>
        <taxon>Insecta</taxon>
        <taxon>Pterygota</taxon>
        <taxon>Neoptera</taxon>
        <taxon>Endopterygota</taxon>
        <taxon>Diptera</taxon>
        <taxon>Brachycera</taxon>
        <taxon>Muscomorpha</taxon>
        <taxon>Ephydroidea</taxon>
        <taxon>Drosophilidae</taxon>
        <taxon>Drosophila</taxon>
        <taxon>Sophophora</taxon>
    </lineage>
</organism>
<feature type="signal peptide" evidence="1">
    <location>
        <begin position="1"/>
        <end position="17"/>
    </location>
</feature>
<evidence type="ECO:0000313" key="2">
    <source>
        <dbReference type="EMBL" id="KPU77778.1"/>
    </source>
</evidence>